<evidence type="ECO:0000259" key="5">
    <source>
        <dbReference type="Pfam" id="PF04043"/>
    </source>
</evidence>
<dbReference type="Proteomes" id="UP000019116">
    <property type="component" value="Chromosome 5B"/>
</dbReference>
<sequence length="205" mass="22169">MAIMPPTSIVFSVIVFMLLSSAITTQADGSGDGKPKATSLVVEVCKNASGETQDPDVTKEFCLSTLQSDKRSAEAKDLPGLVLVSIDILKGRVTDASVKVKKMLQNAKKGTVAMYALSICELQYENVVSTLNICQAMIKDHQGDKGILHSLRLPHCVDIAGDTSNECQTDLEDVPGTEALQTDNERLRILFNLNTALVVPYDVRD</sequence>
<dbReference type="InterPro" id="IPR035513">
    <property type="entry name" value="Invertase/methylesterase_inhib"/>
</dbReference>
<dbReference type="GO" id="GO:0009827">
    <property type="term" value="P:plant-type cell wall modification"/>
    <property type="evidence" value="ECO:0000318"/>
    <property type="project" value="GO_Central"/>
</dbReference>
<dbReference type="PANTHER" id="PTHR35357:SF8">
    <property type="entry name" value="OS01G0111000 PROTEIN"/>
    <property type="match status" value="1"/>
</dbReference>
<dbReference type="EnsemblPlants" id="TraesCS5B02G570900.1">
    <property type="protein sequence ID" value="TraesCS5B02G570900.1.cds1"/>
    <property type="gene ID" value="TraesCS5B02G570900"/>
</dbReference>
<dbReference type="AlphaFoldDB" id="A0A3B6LZ25"/>
<evidence type="ECO:0000256" key="2">
    <source>
        <dbReference type="ARBA" id="ARBA00023157"/>
    </source>
</evidence>
<dbReference type="Gramene" id="TraesCS5B03G1379700.1">
    <property type="protein sequence ID" value="TraesCS5B03G1379700.1.CDS1"/>
    <property type="gene ID" value="TraesCS5B03G1379700"/>
</dbReference>
<dbReference type="GO" id="GO:0004857">
    <property type="term" value="F:enzyme inhibitor activity"/>
    <property type="evidence" value="ECO:0000318"/>
    <property type="project" value="GO_Central"/>
</dbReference>
<reference evidence="6" key="1">
    <citation type="submission" date="2018-08" db="EMBL/GenBank/DDBJ databases">
        <authorList>
            <person name="Rossello M."/>
        </authorList>
    </citation>
    <scope>NUCLEOTIDE SEQUENCE [LARGE SCALE GENOMIC DNA]</scope>
    <source>
        <strain evidence="6">cv. Chinese Spring</strain>
    </source>
</reference>
<proteinExistence type="inferred from homology"/>
<dbReference type="PANTHER" id="PTHR35357">
    <property type="entry name" value="OS02G0537100 PROTEIN"/>
    <property type="match status" value="1"/>
</dbReference>
<feature type="domain" description="Pectinesterase inhibitor" evidence="5">
    <location>
        <begin position="40"/>
        <end position="174"/>
    </location>
</feature>
<dbReference type="Gramene" id="TraesJUL5B03G03048100.1">
    <property type="protein sequence ID" value="TraesJUL5B03G03048100.1.CDS1"/>
    <property type="gene ID" value="TraesJUL5B03G03048100"/>
</dbReference>
<dbReference type="NCBIfam" id="TIGR01614">
    <property type="entry name" value="PME_inhib"/>
    <property type="match status" value="1"/>
</dbReference>
<keyword evidence="1 4" id="KW-0732">Signal</keyword>
<reference evidence="6" key="2">
    <citation type="submission" date="2018-10" db="UniProtKB">
        <authorList>
            <consortium name="EnsemblPlants"/>
        </authorList>
    </citation>
    <scope>IDENTIFICATION</scope>
</reference>
<evidence type="ECO:0000313" key="7">
    <source>
        <dbReference type="Proteomes" id="UP000019116"/>
    </source>
</evidence>
<evidence type="ECO:0000256" key="1">
    <source>
        <dbReference type="ARBA" id="ARBA00022729"/>
    </source>
</evidence>
<evidence type="ECO:0000256" key="4">
    <source>
        <dbReference type="SAM" id="SignalP"/>
    </source>
</evidence>
<evidence type="ECO:0000256" key="3">
    <source>
        <dbReference type="ARBA" id="ARBA00038471"/>
    </source>
</evidence>
<organism evidence="6">
    <name type="scientific">Triticum aestivum</name>
    <name type="common">Wheat</name>
    <dbReference type="NCBI Taxonomy" id="4565"/>
    <lineage>
        <taxon>Eukaryota</taxon>
        <taxon>Viridiplantae</taxon>
        <taxon>Streptophyta</taxon>
        <taxon>Embryophyta</taxon>
        <taxon>Tracheophyta</taxon>
        <taxon>Spermatophyta</taxon>
        <taxon>Magnoliopsida</taxon>
        <taxon>Liliopsida</taxon>
        <taxon>Poales</taxon>
        <taxon>Poaceae</taxon>
        <taxon>BOP clade</taxon>
        <taxon>Pooideae</taxon>
        <taxon>Triticodae</taxon>
        <taxon>Triticeae</taxon>
        <taxon>Triticinae</taxon>
        <taxon>Triticum</taxon>
    </lineage>
</organism>
<dbReference type="Gramene" id="TraesCS5B02G570900.1">
    <property type="protein sequence ID" value="TraesCS5B02G570900.1.cds1"/>
    <property type="gene ID" value="TraesCS5B02G570900"/>
</dbReference>
<feature type="signal peptide" evidence="4">
    <location>
        <begin position="1"/>
        <end position="27"/>
    </location>
</feature>
<dbReference type="InterPro" id="IPR006501">
    <property type="entry name" value="Pectinesterase_inhib_dom"/>
</dbReference>
<feature type="chain" id="PRO_5043177615" description="Pectinesterase inhibitor domain-containing protein" evidence="4">
    <location>
        <begin position="28"/>
        <end position="205"/>
    </location>
</feature>
<dbReference type="Pfam" id="PF04043">
    <property type="entry name" value="PMEI"/>
    <property type="match status" value="1"/>
</dbReference>
<dbReference type="GeneID" id="123117912"/>
<name>A0A3B6LZ25_WHEAT</name>
<dbReference type="GO" id="GO:0009505">
    <property type="term" value="C:plant-type cell wall"/>
    <property type="evidence" value="ECO:0000318"/>
    <property type="project" value="GO_Central"/>
</dbReference>
<keyword evidence="7" id="KW-1185">Reference proteome</keyword>
<accession>A0A3B6LZ25</accession>
<protein>
    <recommendedName>
        <fullName evidence="5">Pectinesterase inhibitor domain-containing protein</fullName>
    </recommendedName>
</protein>
<dbReference type="SUPFAM" id="SSF101148">
    <property type="entry name" value="Plant invertase/pectin methylesterase inhibitor"/>
    <property type="match status" value="1"/>
</dbReference>
<evidence type="ECO:0000313" key="6">
    <source>
        <dbReference type="EnsemblPlants" id="TraesCS5B02G570900.1.cds1"/>
    </source>
</evidence>
<comment type="similarity">
    <text evidence="3">Belongs to the PMEI family.</text>
</comment>
<dbReference type="Gene3D" id="1.20.140.40">
    <property type="entry name" value="Invertase/pectin methylesterase inhibitor family protein"/>
    <property type="match status" value="1"/>
</dbReference>
<gene>
    <name evidence="6" type="primary">LOC123117912</name>
</gene>
<dbReference type="SMR" id="A0A3B6LZ25"/>
<dbReference type="RefSeq" id="XP_044394510.1">
    <property type="nucleotide sequence ID" value="XM_044538575.1"/>
</dbReference>
<keyword evidence="2" id="KW-1015">Disulfide bond</keyword>
<dbReference type="OrthoDB" id="1915198at2759"/>